<dbReference type="PANTHER" id="PTHR44688:SF16">
    <property type="entry name" value="DNA-BINDING TRANSCRIPTIONAL ACTIVATOR DEVR_DOSR"/>
    <property type="match status" value="1"/>
</dbReference>
<dbReference type="PANTHER" id="PTHR44688">
    <property type="entry name" value="DNA-BINDING TRANSCRIPTIONAL ACTIVATOR DEVR_DOSR"/>
    <property type="match status" value="1"/>
</dbReference>
<dbReference type="InterPro" id="IPR016032">
    <property type="entry name" value="Sig_transdc_resp-reg_C-effctor"/>
</dbReference>
<organism evidence="5 6">
    <name type="scientific">Mucilaginibacter conchicola</name>
    <dbReference type="NCBI Taxonomy" id="2303333"/>
    <lineage>
        <taxon>Bacteria</taxon>
        <taxon>Pseudomonadati</taxon>
        <taxon>Bacteroidota</taxon>
        <taxon>Sphingobacteriia</taxon>
        <taxon>Sphingobacteriales</taxon>
        <taxon>Sphingobacteriaceae</taxon>
        <taxon>Mucilaginibacter</taxon>
    </lineage>
</organism>
<dbReference type="AlphaFoldDB" id="A0A372NST2"/>
<sequence length="253" mass="29674">MVINNHMRPLLDIKLFSQPFNADDGEDQQLDTSKVIARHYAELEHGISVLSDIKMRKSYVYHGGLAEQLGIDLRHEVIDSIWEDELLNRVHREDLERKYRLEFRYFQMLKTMEPMERTDHSVITRLRIKDQTQRYLSIQHRLIYIGNATDGGIRLALCLYNRHYDLTPANTPYGVIVNNRTGEIIETDHYQLNGLLSSREKEVLQQMKAGKRSKEIATDLSLSVFTVNRHRQNIFKKLEVSNAIEACRMVEYL</sequence>
<dbReference type="SMART" id="SM00421">
    <property type="entry name" value="HTH_LUXR"/>
    <property type="match status" value="1"/>
</dbReference>
<comment type="caution">
    <text evidence="5">The sequence shown here is derived from an EMBL/GenBank/DDBJ whole genome shotgun (WGS) entry which is preliminary data.</text>
</comment>
<evidence type="ECO:0000313" key="5">
    <source>
        <dbReference type="EMBL" id="RFZ91333.1"/>
    </source>
</evidence>
<proteinExistence type="predicted"/>
<keyword evidence="1" id="KW-0805">Transcription regulation</keyword>
<protein>
    <submittedName>
        <fullName evidence="5">DNA-binding response regulator</fullName>
    </submittedName>
</protein>
<feature type="domain" description="HTH luxR-type" evidence="4">
    <location>
        <begin position="189"/>
        <end position="253"/>
    </location>
</feature>
<evidence type="ECO:0000259" key="4">
    <source>
        <dbReference type="PROSITE" id="PS50043"/>
    </source>
</evidence>
<dbReference type="PRINTS" id="PR00038">
    <property type="entry name" value="HTHLUXR"/>
</dbReference>
<keyword evidence="2 5" id="KW-0238">DNA-binding</keyword>
<evidence type="ECO:0000313" key="6">
    <source>
        <dbReference type="Proteomes" id="UP000264217"/>
    </source>
</evidence>
<accession>A0A372NST2</accession>
<dbReference type="InterPro" id="IPR036388">
    <property type="entry name" value="WH-like_DNA-bd_sf"/>
</dbReference>
<name>A0A372NST2_9SPHI</name>
<dbReference type="Pfam" id="PF00196">
    <property type="entry name" value="GerE"/>
    <property type="match status" value="1"/>
</dbReference>
<dbReference type="InterPro" id="IPR000792">
    <property type="entry name" value="Tscrpt_reg_LuxR_C"/>
</dbReference>
<dbReference type="EMBL" id="QWDC01000003">
    <property type="protein sequence ID" value="RFZ91333.1"/>
    <property type="molecule type" value="Genomic_DNA"/>
</dbReference>
<dbReference type="PROSITE" id="PS00622">
    <property type="entry name" value="HTH_LUXR_1"/>
    <property type="match status" value="1"/>
</dbReference>
<evidence type="ECO:0000256" key="2">
    <source>
        <dbReference type="ARBA" id="ARBA00023125"/>
    </source>
</evidence>
<dbReference type="OrthoDB" id="965844at2"/>
<dbReference type="RefSeq" id="WP_117393578.1">
    <property type="nucleotide sequence ID" value="NZ_QWDC01000003.1"/>
</dbReference>
<dbReference type="Proteomes" id="UP000264217">
    <property type="component" value="Unassembled WGS sequence"/>
</dbReference>
<dbReference type="SUPFAM" id="SSF46894">
    <property type="entry name" value="C-terminal effector domain of the bipartite response regulators"/>
    <property type="match status" value="1"/>
</dbReference>
<dbReference type="Gene3D" id="1.10.10.10">
    <property type="entry name" value="Winged helix-like DNA-binding domain superfamily/Winged helix DNA-binding domain"/>
    <property type="match status" value="1"/>
</dbReference>
<evidence type="ECO:0000256" key="3">
    <source>
        <dbReference type="ARBA" id="ARBA00023163"/>
    </source>
</evidence>
<gene>
    <name evidence="5" type="ORF">D0C36_20625</name>
</gene>
<dbReference type="Gene3D" id="3.30.450.20">
    <property type="entry name" value="PAS domain"/>
    <property type="match status" value="1"/>
</dbReference>
<keyword evidence="3" id="KW-0804">Transcription</keyword>
<dbReference type="GO" id="GO:0003677">
    <property type="term" value="F:DNA binding"/>
    <property type="evidence" value="ECO:0007669"/>
    <property type="project" value="UniProtKB-KW"/>
</dbReference>
<dbReference type="GO" id="GO:0006355">
    <property type="term" value="P:regulation of DNA-templated transcription"/>
    <property type="evidence" value="ECO:0007669"/>
    <property type="project" value="InterPro"/>
</dbReference>
<dbReference type="PROSITE" id="PS50043">
    <property type="entry name" value="HTH_LUXR_2"/>
    <property type="match status" value="1"/>
</dbReference>
<evidence type="ECO:0000256" key="1">
    <source>
        <dbReference type="ARBA" id="ARBA00023015"/>
    </source>
</evidence>
<reference evidence="5 6" key="1">
    <citation type="submission" date="2018-08" db="EMBL/GenBank/DDBJ databases">
        <title>Mucilaginibacter sp. MYSH2.</title>
        <authorList>
            <person name="Seo T."/>
        </authorList>
    </citation>
    <scope>NUCLEOTIDE SEQUENCE [LARGE SCALE GENOMIC DNA]</scope>
    <source>
        <strain evidence="5 6">MYSH2</strain>
    </source>
</reference>
<keyword evidence="6" id="KW-1185">Reference proteome</keyword>
<dbReference type="CDD" id="cd06170">
    <property type="entry name" value="LuxR_C_like"/>
    <property type="match status" value="1"/>
</dbReference>